<name>A0ABQ1U4Z8_9BACT</name>
<dbReference type="Pfam" id="PF13692">
    <property type="entry name" value="Glyco_trans_1_4"/>
    <property type="match status" value="1"/>
</dbReference>
<dbReference type="RefSeq" id="WP_188813696.1">
    <property type="nucleotide sequence ID" value="NZ_BMHT01000003.1"/>
</dbReference>
<protein>
    <submittedName>
        <fullName evidence="3">Glycosyl transferase</fullName>
    </submittedName>
</protein>
<gene>
    <name evidence="3" type="ORF">GCM10011383_20260</name>
</gene>
<evidence type="ECO:0000313" key="3">
    <source>
        <dbReference type="EMBL" id="GGF09050.1"/>
    </source>
</evidence>
<dbReference type="Pfam" id="PF13439">
    <property type="entry name" value="Glyco_transf_4"/>
    <property type="match status" value="1"/>
</dbReference>
<dbReference type="Gene3D" id="3.40.50.2000">
    <property type="entry name" value="Glycogen Phosphorylase B"/>
    <property type="match status" value="2"/>
</dbReference>
<sequence>MTADTVGGVWTYALELIRGLAPYGTHVALATMGAPLSEAQRQQVATIENLTLYESTYQLEWMDNPWDDVSRAGQWLLDLASKLSPDLIHLNGMAHGSLAWGKPVLVVVHSCVLSWWRAVLGEDAPISWDTYREWVSRGLRAANRVVAPTEALLTEVEKLYGPFRASSVVYNGCDPQHFRPSAKEPFILSMGRVWDEAKNISLLASIAANLPWPVYIAGDATHPTTGETLALPNVHVLGKLSATEAAAWLSRAAIYVMPAKYEPFGLTLLEAALSGCALVAGRIGTLTEVWDDAAAYANPQDAQALQTVLLHLIEDDAYRKKLADLAAKRAQRYTAAHMVQAYHHLYQQLLAGEATPDFTEPSFLAPPTVF</sequence>
<dbReference type="Proteomes" id="UP000632273">
    <property type="component" value="Unassembled WGS sequence"/>
</dbReference>
<keyword evidence="4" id="KW-1185">Reference proteome</keyword>
<dbReference type="PANTHER" id="PTHR46401">
    <property type="entry name" value="GLYCOSYLTRANSFERASE WBBK-RELATED"/>
    <property type="match status" value="1"/>
</dbReference>
<dbReference type="PANTHER" id="PTHR46401:SF2">
    <property type="entry name" value="GLYCOSYLTRANSFERASE WBBK-RELATED"/>
    <property type="match status" value="1"/>
</dbReference>
<accession>A0ABQ1U4Z8</accession>
<dbReference type="GO" id="GO:0016740">
    <property type="term" value="F:transferase activity"/>
    <property type="evidence" value="ECO:0007669"/>
    <property type="project" value="UniProtKB-KW"/>
</dbReference>
<keyword evidence="1 3" id="KW-0808">Transferase</keyword>
<dbReference type="CDD" id="cd03801">
    <property type="entry name" value="GT4_PimA-like"/>
    <property type="match status" value="1"/>
</dbReference>
<evidence type="ECO:0000256" key="1">
    <source>
        <dbReference type="ARBA" id="ARBA00022679"/>
    </source>
</evidence>
<dbReference type="EMBL" id="BMHT01000003">
    <property type="protein sequence ID" value="GGF09050.1"/>
    <property type="molecule type" value="Genomic_DNA"/>
</dbReference>
<proteinExistence type="predicted"/>
<evidence type="ECO:0000259" key="2">
    <source>
        <dbReference type="Pfam" id="PF13439"/>
    </source>
</evidence>
<feature type="domain" description="Glycosyltransferase subfamily 4-like N-terminal" evidence="2">
    <location>
        <begin position="6"/>
        <end position="176"/>
    </location>
</feature>
<reference evidence="4" key="1">
    <citation type="journal article" date="2019" name="Int. J. Syst. Evol. Microbiol.">
        <title>The Global Catalogue of Microorganisms (GCM) 10K type strain sequencing project: providing services to taxonomists for standard genome sequencing and annotation.</title>
        <authorList>
            <consortium name="The Broad Institute Genomics Platform"/>
            <consortium name="The Broad Institute Genome Sequencing Center for Infectious Disease"/>
            <person name="Wu L."/>
            <person name="Ma J."/>
        </authorList>
    </citation>
    <scope>NUCLEOTIDE SEQUENCE [LARGE SCALE GENOMIC DNA]</scope>
    <source>
        <strain evidence="4">CGMCC 1.15197</strain>
    </source>
</reference>
<dbReference type="InterPro" id="IPR028098">
    <property type="entry name" value="Glyco_trans_4-like_N"/>
</dbReference>
<organism evidence="3 4">
    <name type="scientific">Hymenobacter cavernae</name>
    <dbReference type="NCBI Taxonomy" id="2044852"/>
    <lineage>
        <taxon>Bacteria</taxon>
        <taxon>Pseudomonadati</taxon>
        <taxon>Bacteroidota</taxon>
        <taxon>Cytophagia</taxon>
        <taxon>Cytophagales</taxon>
        <taxon>Hymenobacteraceae</taxon>
        <taxon>Hymenobacter</taxon>
    </lineage>
</organism>
<evidence type="ECO:0000313" key="4">
    <source>
        <dbReference type="Proteomes" id="UP000632273"/>
    </source>
</evidence>
<dbReference type="SUPFAM" id="SSF53756">
    <property type="entry name" value="UDP-Glycosyltransferase/glycogen phosphorylase"/>
    <property type="match status" value="1"/>
</dbReference>
<comment type="caution">
    <text evidence="3">The sequence shown here is derived from an EMBL/GenBank/DDBJ whole genome shotgun (WGS) entry which is preliminary data.</text>
</comment>